<evidence type="ECO:0000256" key="1">
    <source>
        <dbReference type="SAM" id="SignalP"/>
    </source>
</evidence>
<evidence type="ECO:0000313" key="2">
    <source>
        <dbReference type="EMBL" id="GBM43322.1"/>
    </source>
</evidence>
<accession>A0A4Y2FPB0</accession>
<reference evidence="2 3" key="1">
    <citation type="journal article" date="2019" name="Sci. Rep.">
        <title>Orb-weaving spider Araneus ventricosus genome elucidates the spidroin gene catalogue.</title>
        <authorList>
            <person name="Kono N."/>
            <person name="Nakamura H."/>
            <person name="Ohtoshi R."/>
            <person name="Moran D.A.P."/>
            <person name="Shinohara A."/>
            <person name="Yoshida Y."/>
            <person name="Fujiwara M."/>
            <person name="Mori M."/>
            <person name="Tomita M."/>
            <person name="Arakawa K."/>
        </authorList>
    </citation>
    <scope>NUCLEOTIDE SEQUENCE [LARGE SCALE GENOMIC DNA]</scope>
</reference>
<name>A0A4Y2FPB0_ARAVE</name>
<proteinExistence type="predicted"/>
<evidence type="ECO:0008006" key="4">
    <source>
        <dbReference type="Google" id="ProtNLM"/>
    </source>
</evidence>
<feature type="chain" id="PRO_5021478433" description="Secreted protein" evidence="1">
    <location>
        <begin position="18"/>
        <end position="133"/>
    </location>
</feature>
<keyword evidence="1" id="KW-0732">Signal</keyword>
<protein>
    <recommendedName>
        <fullName evidence="4">Secreted protein</fullName>
    </recommendedName>
</protein>
<comment type="caution">
    <text evidence="2">The sequence shown here is derived from an EMBL/GenBank/DDBJ whole genome shotgun (WGS) entry which is preliminary data.</text>
</comment>
<gene>
    <name evidence="2" type="ORF">AVEN_96993_1</name>
</gene>
<keyword evidence="3" id="KW-1185">Reference proteome</keyword>
<organism evidence="2 3">
    <name type="scientific">Araneus ventricosus</name>
    <name type="common">Orbweaver spider</name>
    <name type="synonym">Epeira ventricosa</name>
    <dbReference type="NCBI Taxonomy" id="182803"/>
    <lineage>
        <taxon>Eukaryota</taxon>
        <taxon>Metazoa</taxon>
        <taxon>Ecdysozoa</taxon>
        <taxon>Arthropoda</taxon>
        <taxon>Chelicerata</taxon>
        <taxon>Arachnida</taxon>
        <taxon>Araneae</taxon>
        <taxon>Araneomorphae</taxon>
        <taxon>Entelegynae</taxon>
        <taxon>Araneoidea</taxon>
        <taxon>Araneidae</taxon>
        <taxon>Araneus</taxon>
    </lineage>
</organism>
<dbReference type="EMBL" id="BGPR01001026">
    <property type="protein sequence ID" value="GBM43322.1"/>
    <property type="molecule type" value="Genomic_DNA"/>
</dbReference>
<evidence type="ECO:0000313" key="3">
    <source>
        <dbReference type="Proteomes" id="UP000499080"/>
    </source>
</evidence>
<sequence length="133" mass="15181">MFHKFLLPWLLLHCCPSSPTFNVSNPHTVSDLQDAIRHNVPQIPLAWLLLHCCPSSTTYNASNPHTASDLQDAIRHNVPQDIRFNRFIFSWFLLHCYPSSITCKVSSFVGMLHKAFIYLSYTSTPSPIGHKML</sequence>
<dbReference type="AlphaFoldDB" id="A0A4Y2FPB0"/>
<feature type="signal peptide" evidence="1">
    <location>
        <begin position="1"/>
        <end position="17"/>
    </location>
</feature>
<dbReference type="Proteomes" id="UP000499080">
    <property type="component" value="Unassembled WGS sequence"/>
</dbReference>